<gene>
    <name evidence="2" type="ORF">C7M84_019766</name>
</gene>
<evidence type="ECO:0000256" key="1">
    <source>
        <dbReference type="SAM" id="Phobius"/>
    </source>
</evidence>
<comment type="caution">
    <text evidence="2">The sequence shown here is derived from an EMBL/GenBank/DDBJ whole genome shotgun (WGS) entry which is preliminary data.</text>
</comment>
<proteinExistence type="predicted"/>
<keyword evidence="1" id="KW-0472">Membrane</keyword>
<accession>A0A423SDW9</accession>
<keyword evidence="3" id="KW-1185">Reference proteome</keyword>
<protein>
    <submittedName>
        <fullName evidence="2">Uncharacterized protein</fullName>
    </submittedName>
</protein>
<feature type="transmembrane region" description="Helical" evidence="1">
    <location>
        <begin position="21"/>
        <end position="44"/>
    </location>
</feature>
<evidence type="ECO:0000313" key="2">
    <source>
        <dbReference type="EMBL" id="ROT62389.1"/>
    </source>
</evidence>
<name>A0A423SDW9_PENVA</name>
<keyword evidence="1" id="KW-0812">Transmembrane</keyword>
<reference evidence="2 3" key="1">
    <citation type="submission" date="2018-04" db="EMBL/GenBank/DDBJ databases">
        <authorList>
            <person name="Zhang X."/>
            <person name="Yuan J."/>
            <person name="Li F."/>
            <person name="Xiang J."/>
        </authorList>
    </citation>
    <scope>NUCLEOTIDE SEQUENCE [LARGE SCALE GENOMIC DNA]</scope>
    <source>
        <tissue evidence="2">Muscle</tissue>
    </source>
</reference>
<reference evidence="2 3" key="2">
    <citation type="submission" date="2019-01" db="EMBL/GenBank/DDBJ databases">
        <title>The decoding of complex shrimp genome reveals the adaptation for benthos swimmer, frequently molting mechanism and breeding impact on genome.</title>
        <authorList>
            <person name="Sun Y."/>
            <person name="Gao Y."/>
            <person name="Yu Y."/>
        </authorList>
    </citation>
    <scope>NUCLEOTIDE SEQUENCE [LARGE SCALE GENOMIC DNA]</scope>
    <source>
        <tissue evidence="2">Muscle</tissue>
    </source>
</reference>
<organism evidence="2 3">
    <name type="scientific">Penaeus vannamei</name>
    <name type="common">Whiteleg shrimp</name>
    <name type="synonym">Litopenaeus vannamei</name>
    <dbReference type="NCBI Taxonomy" id="6689"/>
    <lineage>
        <taxon>Eukaryota</taxon>
        <taxon>Metazoa</taxon>
        <taxon>Ecdysozoa</taxon>
        <taxon>Arthropoda</taxon>
        <taxon>Crustacea</taxon>
        <taxon>Multicrustacea</taxon>
        <taxon>Malacostraca</taxon>
        <taxon>Eumalacostraca</taxon>
        <taxon>Eucarida</taxon>
        <taxon>Decapoda</taxon>
        <taxon>Dendrobranchiata</taxon>
        <taxon>Penaeoidea</taxon>
        <taxon>Penaeidae</taxon>
        <taxon>Penaeus</taxon>
    </lineage>
</organism>
<sequence>MECASRPLRPPPLSRCCSCCVRAVLSCCLLPSLYILLSPVLFLLCESRAVLLPPPSLYILLSPGAVPAVRELYCPAASSCLPSTSSSLPVLFLLCESRTVLLPPAFPLHPPLSRCCSCCVRAVLSCCLLLPSLYILLSPGAVPAVWEPYCPAASSSLPSTSSSLPVLFLLCESYTVLLPPPFLLHHPLSRCCSCCVRAVLSCCLLPSLYIPLPVLFLLCESRTVLLPPPFLLHPPLSRCCSCCVRAVLSCCLLPSLNILLSPGAVPAVAVLSAASSLPSTSSSLPVLFLLCESVLSWPPAFPLHPPLSRCCSCCVRAVLSCCLLPSLYILLSPGAVPAVCTVLLPPPFSLHPPLSRCCSCCVRAVLSCCRLLPSFYILLSPGAVPAVWELYCLLPASSLPSTSSSLPCCPAVWELYCPAAASSLPSTSFSLPVLFLLCESRTVLLPPPFLYILLSPELYCPAASSLLSTSSSLPVLFLLCESRTVLLPPPFSLHPPLSRCCSCCVRAVLSCCLLLSLYILLSPEPYCPGASSFPLHLLSPVLFLLCESRTVLRLLPSLYILLSPVLFLLCESCTVLPPPAFPLHPPLSRCCSCSAASSLPSTSSSLPVLFLLCESCTVLSLLPSLYILLSPGAVPAVWELYCPAATSLPSTHTGRTSHAAKRSRWCVCVWGGGGEREGRATSGRADCDGALAVVTFRRRAVRSSAQDPDSEVEMEMS</sequence>
<evidence type="ECO:0000313" key="3">
    <source>
        <dbReference type="Proteomes" id="UP000283509"/>
    </source>
</evidence>
<dbReference type="AlphaFoldDB" id="A0A423SDW9"/>
<dbReference type="Proteomes" id="UP000283509">
    <property type="component" value="Unassembled WGS sequence"/>
</dbReference>
<keyword evidence="1" id="KW-1133">Transmembrane helix</keyword>
<dbReference type="EMBL" id="QCYY01003700">
    <property type="protein sequence ID" value="ROT62389.1"/>
    <property type="molecule type" value="Genomic_DNA"/>
</dbReference>